<keyword evidence="1" id="KW-0472">Membrane</keyword>
<feature type="transmembrane region" description="Helical" evidence="1">
    <location>
        <begin position="7"/>
        <end position="29"/>
    </location>
</feature>
<evidence type="ECO:0000256" key="1">
    <source>
        <dbReference type="SAM" id="Phobius"/>
    </source>
</evidence>
<evidence type="ECO:0000313" key="2">
    <source>
        <dbReference type="Proteomes" id="UP000095283"/>
    </source>
</evidence>
<dbReference type="WBParaSite" id="Hba_11298">
    <property type="protein sequence ID" value="Hba_11298"/>
    <property type="gene ID" value="Hba_11298"/>
</dbReference>
<keyword evidence="2" id="KW-1185">Reference proteome</keyword>
<keyword evidence="1" id="KW-0812">Transmembrane</keyword>
<dbReference type="Proteomes" id="UP000095283">
    <property type="component" value="Unplaced"/>
</dbReference>
<dbReference type="AlphaFoldDB" id="A0A1I7X1H2"/>
<name>A0A1I7X1H2_HETBA</name>
<keyword evidence="1" id="KW-1133">Transmembrane helix</keyword>
<accession>A0A1I7X1H2</accession>
<evidence type="ECO:0000313" key="3">
    <source>
        <dbReference type="WBParaSite" id="Hba_11298"/>
    </source>
</evidence>
<proteinExistence type="predicted"/>
<organism evidence="2 3">
    <name type="scientific">Heterorhabditis bacteriophora</name>
    <name type="common">Entomopathogenic nematode worm</name>
    <dbReference type="NCBI Taxonomy" id="37862"/>
    <lineage>
        <taxon>Eukaryota</taxon>
        <taxon>Metazoa</taxon>
        <taxon>Ecdysozoa</taxon>
        <taxon>Nematoda</taxon>
        <taxon>Chromadorea</taxon>
        <taxon>Rhabditida</taxon>
        <taxon>Rhabditina</taxon>
        <taxon>Rhabditomorpha</taxon>
        <taxon>Strongyloidea</taxon>
        <taxon>Heterorhabditidae</taxon>
        <taxon>Heterorhabditis</taxon>
    </lineage>
</organism>
<protein>
    <submittedName>
        <fullName evidence="3">Uncharacterized protein</fullName>
    </submittedName>
</protein>
<sequence>MSISQGNVLDCFTLTDAIVLFYLFIIPLLEPDPPIPIKDKYAQIATNFKYLYNPQDLRPVLSTGSPPKTSKFINRQIAPGVSIVFVRFNFAYYC</sequence>
<reference evidence="3" key="1">
    <citation type="submission" date="2016-11" db="UniProtKB">
        <authorList>
            <consortium name="WormBaseParasite"/>
        </authorList>
    </citation>
    <scope>IDENTIFICATION</scope>
</reference>